<feature type="region of interest" description="Disordered" evidence="1">
    <location>
        <begin position="249"/>
        <end position="268"/>
    </location>
</feature>
<gene>
    <name evidence="7" type="ORF">A5N68_21775</name>
    <name evidence="2" type="ORF">GS441_07480</name>
    <name evidence="3" type="ORF">GS453_09375</name>
    <name evidence="4" type="ORF">GS505_07280</name>
    <name evidence="5" type="ORF">GS882_19365</name>
    <name evidence="6" type="ORF">GS947_06175</name>
</gene>
<evidence type="ECO:0000313" key="8">
    <source>
        <dbReference type="Proteomes" id="UP000193518"/>
    </source>
</evidence>
<evidence type="ECO:0000313" key="7">
    <source>
        <dbReference type="EMBL" id="ORM21249.1"/>
    </source>
</evidence>
<dbReference type="GeneID" id="57576053"/>
<evidence type="ECO:0000313" key="2">
    <source>
        <dbReference type="EMBL" id="MBM4565278.1"/>
    </source>
</evidence>
<evidence type="ECO:0000313" key="6">
    <source>
        <dbReference type="EMBL" id="NKW41215.1"/>
    </source>
</evidence>
<feature type="compositionally biased region" description="Basic and acidic residues" evidence="1">
    <location>
        <begin position="249"/>
        <end position="258"/>
    </location>
</feature>
<dbReference type="EMBL" id="WVBC01000032">
    <property type="protein sequence ID" value="NKT80248.1"/>
    <property type="molecule type" value="Genomic_DNA"/>
</dbReference>
<dbReference type="InterPro" id="IPR029045">
    <property type="entry name" value="ClpP/crotonase-like_dom_sf"/>
</dbReference>
<reference evidence="2" key="2">
    <citation type="submission" date="2019-11" db="EMBL/GenBank/DDBJ databases">
        <title>Spread of Macrolides and rifampicin resistant Rhodococcus equi in clinical isolates in the USA.</title>
        <authorList>
            <person name="Alvarez-Narvaez S."/>
            <person name="Huber L."/>
            <person name="Cohen N.D."/>
            <person name="Slovis N."/>
            <person name="Greiter M."/>
            <person name="Giguere S."/>
            <person name="Hart K."/>
        </authorList>
    </citation>
    <scope>NUCLEOTIDE SEQUENCE</scope>
    <source>
        <strain evidence="2">Lh_17</strain>
        <strain evidence="3">Lh_38</strain>
    </source>
</reference>
<reference evidence="7 8" key="1">
    <citation type="journal article" date="2016" name="Genome Biol. Evol.">
        <title>Pangenome and Phylogenomic Analysis of the Pathogenic Actinobacterium Rhodococcus equi.</title>
        <authorList>
            <person name="Anastasi E."/>
            <person name="MacArthur I."/>
            <person name="Scortti M."/>
            <person name="Alvarez S."/>
            <person name="Giguere S."/>
            <person name="Vazquez-Boland J.A."/>
        </authorList>
    </citation>
    <scope>NUCLEOTIDE SEQUENCE [LARGE SCALE GENOMIC DNA]</scope>
    <source>
        <strain evidence="7 8">PAM1271</strain>
    </source>
</reference>
<dbReference type="EMBL" id="WUXD01000002">
    <property type="protein sequence ID" value="MBM4627086.1"/>
    <property type="molecule type" value="Genomic_DNA"/>
</dbReference>
<dbReference type="EMBL" id="LWIC01000011">
    <property type="protein sequence ID" value="ORM21249.1"/>
    <property type="molecule type" value="Genomic_DNA"/>
</dbReference>
<evidence type="ECO:0000313" key="5">
    <source>
        <dbReference type="EMBL" id="NKT80248.1"/>
    </source>
</evidence>
<evidence type="ECO:0000313" key="4">
    <source>
        <dbReference type="EMBL" id="NKS25652.1"/>
    </source>
</evidence>
<dbReference type="Proteomes" id="UP000608063">
    <property type="component" value="Unassembled WGS sequence"/>
</dbReference>
<dbReference type="Proteomes" id="UP000605618">
    <property type="component" value="Unassembled WGS sequence"/>
</dbReference>
<protein>
    <submittedName>
        <fullName evidence="4">Enoyl-CoA hydratase</fullName>
    </submittedName>
</protein>
<dbReference type="Pfam" id="PF00378">
    <property type="entry name" value="ECH_1"/>
    <property type="match status" value="1"/>
</dbReference>
<dbReference type="Proteomes" id="UP000738270">
    <property type="component" value="Unassembled WGS sequence"/>
</dbReference>
<sequence>MTESPATPRVLFAVEGSIARITLDNPDRKGAITLEMAAQIGECCDRVEQDESIGAVVVASVGPYFCSGADTRDLAVSSAAPASSEAVARVSAVYGAFVRIGNLPVPTVSAVVGGAVGAGLNLALATDVMLVTPDAVLDSGFLARRIHPGGGHLALLGRAVGRQQALAMGVLGAALSGTDAVRRGLAWDTAEPDEILAEAEALVAIAARDPLLARRIKNSARLELDQPGVPWSAAVEIERGVQMWSMGRKGEAAWDTKPSKPIVSGDPR</sequence>
<dbReference type="Proteomes" id="UP000808906">
    <property type="component" value="Unassembled WGS sequence"/>
</dbReference>
<evidence type="ECO:0000256" key="1">
    <source>
        <dbReference type="SAM" id="MobiDB-lite"/>
    </source>
</evidence>
<dbReference type="EMBL" id="WUXR01000002">
    <property type="protein sequence ID" value="MBM4565278.1"/>
    <property type="molecule type" value="Genomic_DNA"/>
</dbReference>
<dbReference type="PANTHER" id="PTHR43459">
    <property type="entry name" value="ENOYL-COA HYDRATASE"/>
    <property type="match status" value="1"/>
</dbReference>
<accession>A0A9Q2UNP1</accession>
<organism evidence="4 9">
    <name type="scientific">Rhodococcus hoagii</name>
    <name type="common">Corynebacterium equii</name>
    <dbReference type="NCBI Taxonomy" id="43767"/>
    <lineage>
        <taxon>Bacteria</taxon>
        <taxon>Bacillati</taxon>
        <taxon>Actinomycetota</taxon>
        <taxon>Actinomycetes</taxon>
        <taxon>Mycobacteriales</taxon>
        <taxon>Nocardiaceae</taxon>
        <taxon>Prescottella</taxon>
    </lineage>
</organism>
<dbReference type="EMBL" id="WVDC01000001">
    <property type="protein sequence ID" value="NKW41215.1"/>
    <property type="molecule type" value="Genomic_DNA"/>
</dbReference>
<dbReference type="SUPFAM" id="SSF52096">
    <property type="entry name" value="ClpP/crotonase"/>
    <property type="match status" value="1"/>
</dbReference>
<evidence type="ECO:0000313" key="3">
    <source>
        <dbReference type="EMBL" id="MBM4627086.1"/>
    </source>
</evidence>
<dbReference type="EMBL" id="WUYZ01000001">
    <property type="protein sequence ID" value="NKS25652.1"/>
    <property type="molecule type" value="Genomic_DNA"/>
</dbReference>
<dbReference type="InterPro" id="IPR001753">
    <property type="entry name" value="Enoyl-CoA_hydra/iso"/>
</dbReference>
<dbReference type="CDD" id="cd06558">
    <property type="entry name" value="crotonase-like"/>
    <property type="match status" value="1"/>
</dbReference>
<evidence type="ECO:0000313" key="9">
    <source>
        <dbReference type="Proteomes" id="UP000605618"/>
    </source>
</evidence>
<comment type="caution">
    <text evidence="4">The sequence shown here is derived from an EMBL/GenBank/DDBJ whole genome shotgun (WGS) entry which is preliminary data.</text>
</comment>
<dbReference type="Proteomes" id="UP000193518">
    <property type="component" value="Unassembled WGS sequence"/>
</dbReference>
<dbReference type="Gene3D" id="3.90.226.10">
    <property type="entry name" value="2-enoyl-CoA Hydratase, Chain A, domain 1"/>
    <property type="match status" value="1"/>
</dbReference>
<dbReference type="AlphaFoldDB" id="A0A9Q2UNP1"/>
<dbReference type="PANTHER" id="PTHR43459:SF1">
    <property type="entry name" value="EG:BACN32G11.4 PROTEIN"/>
    <property type="match status" value="1"/>
</dbReference>
<name>A0A9Q2UNP1_RHOHA</name>
<dbReference type="GO" id="GO:0003824">
    <property type="term" value="F:catalytic activity"/>
    <property type="evidence" value="ECO:0007669"/>
    <property type="project" value="UniProtKB-ARBA"/>
</dbReference>
<proteinExistence type="predicted"/>
<dbReference type="Proteomes" id="UP000603463">
    <property type="component" value="Unassembled WGS sequence"/>
</dbReference>
<reference evidence="4" key="3">
    <citation type="journal article" date="2020" name="Environ. Microbiol.">
        <title>The novel and transferable erm(51) gene confers Macrolides, Lincosamides, and Streptogramins B (MLSB) resistance to clonal Rhodococcus equi in the environment.</title>
        <authorList>
            <person name="Huber L."/>
            <person name="Giguere S."/>
            <person name="Slovis N.M."/>
            <person name="Alvarez-Narvaez S."/>
            <person name="Hart K.A."/>
            <person name="Greiter M."/>
            <person name="Morris E.R.A."/>
            <person name="Cohen N.D."/>
        </authorList>
    </citation>
    <scope>NUCLEOTIDE SEQUENCE</scope>
    <source>
        <strain evidence="5">Lh_116_1</strain>
        <strain evidence="4">Lh_141_1</strain>
        <strain evidence="6">Lh_16_1</strain>
    </source>
</reference>
<dbReference type="RefSeq" id="WP_005515865.1">
    <property type="nucleotide sequence ID" value="NZ_AP024181.1"/>
</dbReference>